<evidence type="ECO:0000313" key="4">
    <source>
        <dbReference type="Proteomes" id="UP001465668"/>
    </source>
</evidence>
<feature type="domain" description="F-box" evidence="2">
    <location>
        <begin position="71"/>
        <end position="117"/>
    </location>
</feature>
<reference evidence="3 4" key="1">
    <citation type="submission" date="2024-02" db="EMBL/GenBank/DDBJ databases">
        <title>First draft genome assembly of two strains of Seiridium cardinale.</title>
        <authorList>
            <person name="Emiliani G."/>
            <person name="Scali E."/>
        </authorList>
    </citation>
    <scope>NUCLEOTIDE SEQUENCE [LARGE SCALE GENOMIC DNA]</scope>
    <source>
        <strain evidence="3 4">BM-138-000479</strain>
    </source>
</reference>
<protein>
    <recommendedName>
        <fullName evidence="2">F-box domain-containing protein</fullName>
    </recommendedName>
</protein>
<dbReference type="InterPro" id="IPR038946">
    <property type="entry name" value="FBXO47"/>
</dbReference>
<evidence type="ECO:0000313" key="3">
    <source>
        <dbReference type="EMBL" id="KAK9782869.1"/>
    </source>
</evidence>
<proteinExistence type="predicted"/>
<evidence type="ECO:0000256" key="1">
    <source>
        <dbReference type="SAM" id="MobiDB-lite"/>
    </source>
</evidence>
<feature type="region of interest" description="Disordered" evidence="1">
    <location>
        <begin position="436"/>
        <end position="458"/>
    </location>
</feature>
<name>A0ABR2Y814_9PEZI</name>
<keyword evidence="4" id="KW-1185">Reference proteome</keyword>
<comment type="caution">
    <text evidence="3">The sequence shown here is derived from an EMBL/GenBank/DDBJ whole genome shotgun (WGS) entry which is preliminary data.</text>
</comment>
<gene>
    <name evidence="3" type="ORF">SCAR479_01212</name>
</gene>
<accession>A0ABR2Y814</accession>
<dbReference type="SUPFAM" id="SSF81383">
    <property type="entry name" value="F-box domain"/>
    <property type="match status" value="1"/>
</dbReference>
<dbReference type="InterPro" id="IPR001810">
    <property type="entry name" value="F-box_dom"/>
</dbReference>
<dbReference type="Pfam" id="PF00646">
    <property type="entry name" value="F-box"/>
    <property type="match status" value="1"/>
</dbReference>
<dbReference type="PANTHER" id="PTHR34098">
    <property type="entry name" value="F-BOX ONLY PROTEIN 47"/>
    <property type="match status" value="1"/>
</dbReference>
<feature type="compositionally biased region" description="Polar residues" evidence="1">
    <location>
        <begin position="706"/>
        <end position="717"/>
    </location>
</feature>
<dbReference type="EMBL" id="JARVKM010000002">
    <property type="protein sequence ID" value="KAK9782869.1"/>
    <property type="molecule type" value="Genomic_DNA"/>
</dbReference>
<sequence length="755" mass="85552">MTTPVSYCSRSQTITPKNAECHEEAAEAVSSLSSRTPDVVTRGQVFWNNKEGSQQRSYYTSSAPRTSALVVSNIRRLPYEILSIIVKELSLNTIYDLSQSCRHFQYLIRDENLCKMLLKIKASYALEAKEALKDGHYSRALRRLVKRRRAFAQATPFAVSILGVADSYAFHNDTLLYIVGDRLERSLRILDLQRATNQEIVVDVSTLATYAVPESEGCRKYVFRILYHAAGITSCLYSFARPTTRNWLLIFDAQKHRLLGKIELDSTIRLFVRNNSKRLIFGTHSEYDISGHRTWVLHYFNIQEPQPPADSMQLTDLVGYEIGSNIAFEIFDDHFYGCSSQTSFELEEIDWTSHYYCFRFPLDEFDSGKIETMNKRDTFRRQHLEGPIDDRWTFLNFERDEETGAIQIVECRREWLNGGSENRRSYYIKAVKFRDQSSGSNGENENGGHDDGNDPLPDVQLASLVGSHDRPNYMKAAQRLPHEYHHGDYGTDMFTFTRNKTFMSLYSNTCRTFIDFVDDPLPNEPLTQRLRIRTGLRTFYTAAAQHGPHDKQLDHGEGSSAAQRNIISCWPPDPASVGSKTQTDMLEKLDLVMNPAGLRGHVTATGNDRSIIYSTSDGASGSMKALVYLSFDPSVRLSGMVRAGCLHAEIMTGDYNEGNTQASAVDLKGKNKETRRATQWHCHKAYDEQKASAAGLPSQLPPVPLSTDQDLQPNTVPSPEEGVTWARLEDAMHQRFSAKYCFGFGGVHSLRNHDT</sequence>
<organism evidence="3 4">
    <name type="scientific">Seiridium cardinale</name>
    <dbReference type="NCBI Taxonomy" id="138064"/>
    <lineage>
        <taxon>Eukaryota</taxon>
        <taxon>Fungi</taxon>
        <taxon>Dikarya</taxon>
        <taxon>Ascomycota</taxon>
        <taxon>Pezizomycotina</taxon>
        <taxon>Sordariomycetes</taxon>
        <taxon>Xylariomycetidae</taxon>
        <taxon>Amphisphaeriales</taxon>
        <taxon>Sporocadaceae</taxon>
        <taxon>Seiridium</taxon>
    </lineage>
</organism>
<feature type="region of interest" description="Disordered" evidence="1">
    <location>
        <begin position="691"/>
        <end position="720"/>
    </location>
</feature>
<evidence type="ECO:0000259" key="2">
    <source>
        <dbReference type="PROSITE" id="PS50181"/>
    </source>
</evidence>
<dbReference type="Proteomes" id="UP001465668">
    <property type="component" value="Unassembled WGS sequence"/>
</dbReference>
<dbReference type="Gene3D" id="1.20.1280.50">
    <property type="match status" value="1"/>
</dbReference>
<dbReference type="PROSITE" id="PS50181">
    <property type="entry name" value="FBOX"/>
    <property type="match status" value="1"/>
</dbReference>
<dbReference type="InterPro" id="IPR036047">
    <property type="entry name" value="F-box-like_dom_sf"/>
</dbReference>
<dbReference type="PANTHER" id="PTHR34098:SF1">
    <property type="entry name" value="F-BOX ONLY PROTEIN 47"/>
    <property type="match status" value="1"/>
</dbReference>